<gene>
    <name evidence="1" type="ORF">TCLT_LOCUS1441</name>
</gene>
<evidence type="ECO:0000313" key="3">
    <source>
        <dbReference type="WBParaSite" id="TCLT_0000144001-mRNA-1"/>
    </source>
</evidence>
<evidence type="ECO:0000313" key="2">
    <source>
        <dbReference type="Proteomes" id="UP000276776"/>
    </source>
</evidence>
<evidence type="ECO:0000313" key="1">
    <source>
        <dbReference type="EMBL" id="VDM96880.1"/>
    </source>
</evidence>
<reference evidence="1 2" key="2">
    <citation type="submission" date="2018-11" db="EMBL/GenBank/DDBJ databases">
        <authorList>
            <consortium name="Pathogen Informatics"/>
        </authorList>
    </citation>
    <scope>NUCLEOTIDE SEQUENCE [LARGE SCALE GENOMIC DNA]</scope>
</reference>
<keyword evidence="2" id="KW-1185">Reference proteome</keyword>
<dbReference type="Proteomes" id="UP000276776">
    <property type="component" value="Unassembled WGS sequence"/>
</dbReference>
<organism evidence="3">
    <name type="scientific">Thelazia callipaeda</name>
    <name type="common">Oriental eyeworm</name>
    <name type="synonym">Parasitic nematode</name>
    <dbReference type="NCBI Taxonomy" id="103827"/>
    <lineage>
        <taxon>Eukaryota</taxon>
        <taxon>Metazoa</taxon>
        <taxon>Ecdysozoa</taxon>
        <taxon>Nematoda</taxon>
        <taxon>Chromadorea</taxon>
        <taxon>Rhabditida</taxon>
        <taxon>Spirurina</taxon>
        <taxon>Spiruromorpha</taxon>
        <taxon>Thelazioidea</taxon>
        <taxon>Thelaziidae</taxon>
        <taxon>Thelazia</taxon>
    </lineage>
</organism>
<reference evidence="3" key="1">
    <citation type="submission" date="2017-02" db="UniProtKB">
        <authorList>
            <consortium name="WormBaseParasite"/>
        </authorList>
    </citation>
    <scope>IDENTIFICATION</scope>
</reference>
<dbReference type="WBParaSite" id="TCLT_0000144001-mRNA-1">
    <property type="protein sequence ID" value="TCLT_0000144001-mRNA-1"/>
    <property type="gene ID" value="TCLT_0000144001"/>
</dbReference>
<accession>A0A0N5CMQ5</accession>
<dbReference type="OrthoDB" id="5793786at2759"/>
<protein>
    <submittedName>
        <fullName evidence="1 3">Uncharacterized protein</fullName>
    </submittedName>
</protein>
<name>A0A0N5CMQ5_THECL</name>
<dbReference type="AlphaFoldDB" id="A0A0N5CMQ5"/>
<proteinExistence type="predicted"/>
<sequence length="146" mass="16158">MGSFSLQSADSIFCSPMYSAVIFIFVASTNAIPLNYKDANEIHAWKWNSTRTGRILADELPLSPLDSIARANKVSSIAFETFGELNQFWGNAIRFLQYLAQIFEPILTALIETIFPDSIHDLNQKVITHPSTAKPQPSATASFAAF</sequence>
<dbReference type="EMBL" id="UYYF01000186">
    <property type="protein sequence ID" value="VDM96880.1"/>
    <property type="molecule type" value="Genomic_DNA"/>
</dbReference>